<name>A0A0C3E6M2_9AGAM</name>
<sequence>MLESSVLSEKSGMGSHVFVSMQRPGHWCKDPATSSCSRTRTLKLSEPKPQPGALHHDTMMDHWEPDWAWDIIPITTNYRRGNNSYSSHTYAQVFDSS</sequence>
<organism evidence="1 2">
    <name type="scientific">Scleroderma citrinum Foug A</name>
    <dbReference type="NCBI Taxonomy" id="1036808"/>
    <lineage>
        <taxon>Eukaryota</taxon>
        <taxon>Fungi</taxon>
        <taxon>Dikarya</taxon>
        <taxon>Basidiomycota</taxon>
        <taxon>Agaricomycotina</taxon>
        <taxon>Agaricomycetes</taxon>
        <taxon>Agaricomycetidae</taxon>
        <taxon>Boletales</taxon>
        <taxon>Sclerodermatineae</taxon>
        <taxon>Sclerodermataceae</taxon>
        <taxon>Scleroderma</taxon>
    </lineage>
</organism>
<dbReference type="HOGENOM" id="CLU_2347945_0_0_1"/>
<evidence type="ECO:0000313" key="2">
    <source>
        <dbReference type="Proteomes" id="UP000053989"/>
    </source>
</evidence>
<dbReference type="Proteomes" id="UP000053989">
    <property type="component" value="Unassembled WGS sequence"/>
</dbReference>
<dbReference type="EMBL" id="KN822033">
    <property type="protein sequence ID" value="KIM63636.1"/>
    <property type="molecule type" value="Genomic_DNA"/>
</dbReference>
<reference evidence="1 2" key="1">
    <citation type="submission" date="2014-04" db="EMBL/GenBank/DDBJ databases">
        <authorList>
            <consortium name="DOE Joint Genome Institute"/>
            <person name="Kuo A."/>
            <person name="Kohler A."/>
            <person name="Nagy L.G."/>
            <person name="Floudas D."/>
            <person name="Copeland A."/>
            <person name="Barry K.W."/>
            <person name="Cichocki N."/>
            <person name="Veneault-Fourrey C."/>
            <person name="LaButti K."/>
            <person name="Lindquist E.A."/>
            <person name="Lipzen A."/>
            <person name="Lundell T."/>
            <person name="Morin E."/>
            <person name="Murat C."/>
            <person name="Sun H."/>
            <person name="Tunlid A."/>
            <person name="Henrissat B."/>
            <person name="Grigoriev I.V."/>
            <person name="Hibbett D.S."/>
            <person name="Martin F."/>
            <person name="Nordberg H.P."/>
            <person name="Cantor M.N."/>
            <person name="Hua S.X."/>
        </authorList>
    </citation>
    <scope>NUCLEOTIDE SEQUENCE [LARGE SCALE GENOMIC DNA]</scope>
    <source>
        <strain evidence="1 2">Foug A</strain>
    </source>
</reference>
<protein>
    <submittedName>
        <fullName evidence="1">Uncharacterized protein</fullName>
    </submittedName>
</protein>
<keyword evidence="2" id="KW-1185">Reference proteome</keyword>
<accession>A0A0C3E6M2</accession>
<proteinExistence type="predicted"/>
<evidence type="ECO:0000313" key="1">
    <source>
        <dbReference type="EMBL" id="KIM63636.1"/>
    </source>
</evidence>
<dbReference type="InParanoid" id="A0A0C3E6M2"/>
<reference evidence="2" key="2">
    <citation type="submission" date="2015-01" db="EMBL/GenBank/DDBJ databases">
        <title>Evolutionary Origins and Diversification of the Mycorrhizal Mutualists.</title>
        <authorList>
            <consortium name="DOE Joint Genome Institute"/>
            <consortium name="Mycorrhizal Genomics Consortium"/>
            <person name="Kohler A."/>
            <person name="Kuo A."/>
            <person name="Nagy L.G."/>
            <person name="Floudas D."/>
            <person name="Copeland A."/>
            <person name="Barry K.W."/>
            <person name="Cichocki N."/>
            <person name="Veneault-Fourrey C."/>
            <person name="LaButti K."/>
            <person name="Lindquist E.A."/>
            <person name="Lipzen A."/>
            <person name="Lundell T."/>
            <person name="Morin E."/>
            <person name="Murat C."/>
            <person name="Riley R."/>
            <person name="Ohm R."/>
            <person name="Sun H."/>
            <person name="Tunlid A."/>
            <person name="Henrissat B."/>
            <person name="Grigoriev I.V."/>
            <person name="Hibbett D.S."/>
            <person name="Martin F."/>
        </authorList>
    </citation>
    <scope>NUCLEOTIDE SEQUENCE [LARGE SCALE GENOMIC DNA]</scope>
    <source>
        <strain evidence="2">Foug A</strain>
    </source>
</reference>
<gene>
    <name evidence="1" type="ORF">SCLCIDRAFT_1214033</name>
</gene>
<dbReference type="AlphaFoldDB" id="A0A0C3E6M2"/>